<evidence type="ECO:0000256" key="1">
    <source>
        <dbReference type="ARBA" id="ARBA00004959"/>
    </source>
</evidence>
<evidence type="ECO:0000256" key="3">
    <source>
        <dbReference type="ARBA" id="ARBA00023002"/>
    </source>
</evidence>
<dbReference type="Gene3D" id="3.40.50.720">
    <property type="entry name" value="NAD(P)-binding Rossmann-like Domain"/>
    <property type="match status" value="1"/>
</dbReference>
<dbReference type="SUPFAM" id="SSF48179">
    <property type="entry name" value="6-phosphogluconate dehydrogenase C-terminal domain-like"/>
    <property type="match status" value="1"/>
</dbReference>
<keyword evidence="3" id="KW-0560">Oxidoreductase</keyword>
<dbReference type="NCBIfam" id="TIGR00872">
    <property type="entry name" value="gnd_rel"/>
    <property type="match status" value="1"/>
</dbReference>
<dbReference type="Proteomes" id="UP000282957">
    <property type="component" value="Unassembled WGS sequence"/>
</dbReference>
<dbReference type="Gene3D" id="1.10.1040.10">
    <property type="entry name" value="N-(1-d-carboxylethyl)-l-norvaline Dehydrogenase, domain 2"/>
    <property type="match status" value="1"/>
</dbReference>
<dbReference type="InterPro" id="IPR006183">
    <property type="entry name" value="Pgluconate_DH"/>
</dbReference>
<dbReference type="InterPro" id="IPR013328">
    <property type="entry name" value="6PGD_dom2"/>
</dbReference>
<comment type="similarity">
    <text evidence="2">Belongs to the 6-phosphogluconate dehydrogenase family.</text>
</comment>
<dbReference type="EMBL" id="SACL01000011">
    <property type="protein sequence ID" value="RVT91492.1"/>
    <property type="molecule type" value="Genomic_DNA"/>
</dbReference>
<dbReference type="PRINTS" id="PR00076">
    <property type="entry name" value="6PGDHDRGNASE"/>
</dbReference>
<dbReference type="InterPro" id="IPR036291">
    <property type="entry name" value="NAD(P)-bd_dom_sf"/>
</dbReference>
<evidence type="ECO:0000256" key="4">
    <source>
        <dbReference type="ARBA" id="ARBA00023064"/>
    </source>
</evidence>
<reference evidence="6 7" key="1">
    <citation type="submission" date="2019-01" db="EMBL/GenBank/DDBJ databases">
        <authorList>
            <person name="Chen W.-M."/>
        </authorList>
    </citation>
    <scope>NUCLEOTIDE SEQUENCE [LARGE SCALE GENOMIC DNA]</scope>
    <source>
        <strain evidence="6 7">CCP-6</strain>
    </source>
</reference>
<accession>A0A437M1L5</accession>
<dbReference type="SMART" id="SM01350">
    <property type="entry name" value="6PGD"/>
    <property type="match status" value="1"/>
</dbReference>
<dbReference type="Pfam" id="PF00393">
    <property type="entry name" value="6PGD"/>
    <property type="match status" value="1"/>
</dbReference>
<dbReference type="PANTHER" id="PTHR11811">
    <property type="entry name" value="6-PHOSPHOGLUCONATE DEHYDROGENASE"/>
    <property type="match status" value="1"/>
</dbReference>
<comment type="caution">
    <text evidence="6">The sequence shown here is derived from an EMBL/GenBank/DDBJ whole genome shotgun (WGS) entry which is preliminary data.</text>
</comment>
<evidence type="ECO:0000259" key="5">
    <source>
        <dbReference type="SMART" id="SM01350"/>
    </source>
</evidence>
<dbReference type="GO" id="GO:0050661">
    <property type="term" value="F:NADP binding"/>
    <property type="evidence" value="ECO:0007669"/>
    <property type="project" value="InterPro"/>
</dbReference>
<keyword evidence="4" id="KW-0311">Gluconate utilization</keyword>
<dbReference type="InterPro" id="IPR006115">
    <property type="entry name" value="6PGDH_NADP-bd"/>
</dbReference>
<dbReference type="InterPro" id="IPR006114">
    <property type="entry name" value="6PGDH_C"/>
</dbReference>
<evidence type="ECO:0000313" key="7">
    <source>
        <dbReference type="Proteomes" id="UP000282957"/>
    </source>
</evidence>
<organism evidence="6 7">
    <name type="scientific">Rhodovarius crocodyli</name>
    <dbReference type="NCBI Taxonomy" id="1979269"/>
    <lineage>
        <taxon>Bacteria</taxon>
        <taxon>Pseudomonadati</taxon>
        <taxon>Pseudomonadota</taxon>
        <taxon>Alphaproteobacteria</taxon>
        <taxon>Acetobacterales</taxon>
        <taxon>Roseomonadaceae</taxon>
        <taxon>Rhodovarius</taxon>
    </lineage>
</organism>
<dbReference type="SUPFAM" id="SSF51735">
    <property type="entry name" value="NAD(P)-binding Rossmann-fold domains"/>
    <property type="match status" value="1"/>
</dbReference>
<dbReference type="UniPathway" id="UPA00115"/>
<dbReference type="OrthoDB" id="9804542at2"/>
<dbReference type="GO" id="GO:0019521">
    <property type="term" value="P:D-gluconate metabolic process"/>
    <property type="evidence" value="ECO:0007669"/>
    <property type="project" value="UniProtKB-KW"/>
</dbReference>
<dbReference type="GO" id="GO:0006098">
    <property type="term" value="P:pentose-phosphate shunt"/>
    <property type="evidence" value="ECO:0007669"/>
    <property type="project" value="UniProtKB-UniPathway"/>
</dbReference>
<dbReference type="InterPro" id="IPR008927">
    <property type="entry name" value="6-PGluconate_DH-like_C_sf"/>
</dbReference>
<dbReference type="GO" id="GO:0004616">
    <property type="term" value="F:phosphogluconate dehydrogenase (decarboxylating) activity"/>
    <property type="evidence" value="ECO:0007669"/>
    <property type="project" value="InterPro"/>
</dbReference>
<proteinExistence type="inferred from homology"/>
<dbReference type="NCBIfam" id="NF007161">
    <property type="entry name" value="PRK09599.1"/>
    <property type="match status" value="1"/>
</dbReference>
<gene>
    <name evidence="6" type="primary">gnd</name>
    <name evidence="6" type="ORF">EOD42_22840</name>
</gene>
<evidence type="ECO:0000256" key="2">
    <source>
        <dbReference type="ARBA" id="ARBA00008419"/>
    </source>
</evidence>
<keyword evidence="7" id="KW-1185">Reference proteome</keyword>
<comment type="pathway">
    <text evidence="1">Carbohydrate degradation; pentose phosphate pathway.</text>
</comment>
<dbReference type="InterPro" id="IPR004849">
    <property type="entry name" value="6DGDH_YqeC"/>
</dbReference>
<protein>
    <submittedName>
        <fullName evidence="6">Decarboxylating 6-phosphogluconate dehydrogenase</fullName>
    </submittedName>
</protein>
<feature type="domain" description="6-phosphogluconate dehydrogenase C-terminal" evidence="5">
    <location>
        <begin position="403"/>
        <end position="532"/>
    </location>
</feature>
<name>A0A437M1L5_9PROT</name>
<evidence type="ECO:0000313" key="6">
    <source>
        <dbReference type="EMBL" id="RVT91492.1"/>
    </source>
</evidence>
<sequence length="533" mass="55833">MQPDAALRRQRAQRRDGVDGAIGVVGRGADQRDGVRIHRGGHGGHIGLEIRRHRHAPHLQPQIPGGAVEGQVGGGRDDDVGAVAARLLPRGQHRQEDAFRATGGEGAPCPLGRRHQRQRHGDDLALQLCQRGEGPALAQVVLGEIGEVGVLLNLLQRRIQVIEIDGHAALPPGVVPGLGGLQFGGEFGPGAASIGQLHGMVLRQPWQHDLHRAKRGRSTMRIGIIGLGRMGGNIARRLARAGIHPVAFDQAGEARAALAAEGLEVADSLATLLAALPPPRALWVMLPAGEATEVTLKALFSGLAAGDTVIEGGNSFWKDSLRRAGLAAARGVDYLDIGTSGGVWGLSRGYCLMIGGSQAAVQRLSPLFDALAPGEAAAAPTPGRAPGGTAQRGWLHCGPSGAGHFTKMVHNGIEYGMMQAMAEGLDLLHEGPLDIPVAEVTEVWRRGSVVSSWLLDLTAQALAADPELSGYSGHVADSGEGRWTVDTAVENAVPTPVLAAALFARFRSRKEANFADKALSAMRKGFGGHLEPK</sequence>
<dbReference type="Pfam" id="PF03446">
    <property type="entry name" value="NAD_binding_2"/>
    <property type="match status" value="1"/>
</dbReference>
<dbReference type="AlphaFoldDB" id="A0A437M1L5"/>